<evidence type="ECO:0000259" key="7">
    <source>
        <dbReference type="Pfam" id="PF00892"/>
    </source>
</evidence>
<dbReference type="EMBL" id="QTUJ01000002">
    <property type="protein sequence ID" value="REF70070.1"/>
    <property type="molecule type" value="Genomic_DNA"/>
</dbReference>
<keyword evidence="4 6" id="KW-1133">Transmembrane helix</keyword>
<evidence type="ECO:0000313" key="8">
    <source>
        <dbReference type="EMBL" id="REF70070.1"/>
    </source>
</evidence>
<dbReference type="Pfam" id="PF00892">
    <property type="entry name" value="EamA"/>
    <property type="match status" value="2"/>
</dbReference>
<organism evidence="8 9">
    <name type="scientific">Paracoccus versutus</name>
    <name type="common">Thiobacillus versutus</name>
    <dbReference type="NCBI Taxonomy" id="34007"/>
    <lineage>
        <taxon>Bacteria</taxon>
        <taxon>Pseudomonadati</taxon>
        <taxon>Pseudomonadota</taxon>
        <taxon>Alphaproteobacteria</taxon>
        <taxon>Rhodobacterales</taxon>
        <taxon>Paracoccaceae</taxon>
        <taxon>Paracoccus</taxon>
    </lineage>
</organism>
<gene>
    <name evidence="8" type="ORF">BDD41_2790</name>
</gene>
<comment type="caution">
    <text evidence="8">The sequence shown here is derived from an EMBL/GenBank/DDBJ whole genome shotgun (WGS) entry which is preliminary data.</text>
</comment>
<evidence type="ECO:0000256" key="5">
    <source>
        <dbReference type="ARBA" id="ARBA00023136"/>
    </source>
</evidence>
<evidence type="ECO:0000256" key="2">
    <source>
        <dbReference type="ARBA" id="ARBA00009853"/>
    </source>
</evidence>
<proteinExistence type="inferred from homology"/>
<dbReference type="InterPro" id="IPR000620">
    <property type="entry name" value="EamA_dom"/>
</dbReference>
<reference evidence="8 9" key="1">
    <citation type="submission" date="2018-08" db="EMBL/GenBank/DDBJ databases">
        <title>Genomic Encyclopedia of Archaeal and Bacterial Type Strains, Phase II (KMG-II): from individual species to whole genera.</title>
        <authorList>
            <person name="Goeker M."/>
        </authorList>
    </citation>
    <scope>NUCLEOTIDE SEQUENCE [LARGE SCALE GENOMIC DNA]</scope>
    <source>
        <strain evidence="8 9">DSM 17099</strain>
    </source>
</reference>
<comment type="subcellular location">
    <subcellularLocation>
        <location evidence="1">Membrane</location>
        <topology evidence="1">Multi-pass membrane protein</topology>
    </subcellularLocation>
</comment>
<evidence type="ECO:0000256" key="6">
    <source>
        <dbReference type="SAM" id="Phobius"/>
    </source>
</evidence>
<feature type="domain" description="EamA" evidence="7">
    <location>
        <begin position="30"/>
        <end position="163"/>
    </location>
</feature>
<evidence type="ECO:0000256" key="1">
    <source>
        <dbReference type="ARBA" id="ARBA00004141"/>
    </source>
</evidence>
<name>A0A3D9XI08_PARVE</name>
<feature type="transmembrane region" description="Helical" evidence="6">
    <location>
        <begin position="149"/>
        <end position="166"/>
    </location>
</feature>
<dbReference type="Gene3D" id="1.10.3730.20">
    <property type="match status" value="1"/>
</dbReference>
<feature type="transmembrane region" description="Helical" evidence="6">
    <location>
        <begin position="117"/>
        <end position="140"/>
    </location>
</feature>
<dbReference type="InterPro" id="IPR037185">
    <property type="entry name" value="EmrE-like"/>
</dbReference>
<keyword evidence="5 6" id="KW-0472">Membrane</keyword>
<dbReference type="GO" id="GO:0016020">
    <property type="term" value="C:membrane"/>
    <property type="evidence" value="ECO:0007669"/>
    <property type="project" value="UniProtKB-SubCell"/>
</dbReference>
<evidence type="ECO:0000256" key="3">
    <source>
        <dbReference type="ARBA" id="ARBA00022692"/>
    </source>
</evidence>
<feature type="transmembrane region" description="Helical" evidence="6">
    <location>
        <begin position="232"/>
        <end position="251"/>
    </location>
</feature>
<feature type="transmembrane region" description="Helical" evidence="6">
    <location>
        <begin position="286"/>
        <end position="304"/>
    </location>
</feature>
<dbReference type="RefSeq" id="WP_116222139.1">
    <property type="nucleotide sequence ID" value="NZ_CP038197.1"/>
</dbReference>
<feature type="domain" description="EamA" evidence="7">
    <location>
        <begin position="174"/>
        <end position="298"/>
    </location>
</feature>
<feature type="transmembrane region" description="Helical" evidence="6">
    <location>
        <begin position="202"/>
        <end position="220"/>
    </location>
</feature>
<dbReference type="AlphaFoldDB" id="A0A3D9XI08"/>
<dbReference type="PANTHER" id="PTHR22911">
    <property type="entry name" value="ACYL-MALONYL CONDENSING ENZYME-RELATED"/>
    <property type="match status" value="1"/>
</dbReference>
<dbReference type="PANTHER" id="PTHR22911:SF6">
    <property type="entry name" value="SOLUTE CARRIER FAMILY 35 MEMBER G1"/>
    <property type="match status" value="1"/>
</dbReference>
<keyword evidence="3 6" id="KW-0812">Transmembrane</keyword>
<evidence type="ECO:0000313" key="9">
    <source>
        <dbReference type="Proteomes" id="UP000256941"/>
    </source>
</evidence>
<sequence>MRTPFLSSGRKGRPPAEPQVFSASAADNLRGSALMMLSMAAFICNDALMKAVTQSLPLYESIAIRGAMVLLTMVLIARAQGGVRLRVPRGDVWPLALRTVADVISTVFYLLALRRMALADISAIMQALPLAVTLAAALFFHERLGWRRLLAVGIGFLGVLLILRPGTGAFDLWSAVALAAMLLIVLRDLVTRTFSVGVGSSAIAFYAALAVMLSGFVLGWTESWRIPTLAEFALLAMAAGFLTVGYITAVATMRVGEISVVAPFRYTSLVWAVVLGLAIFGEWPDLWTWAGSALVVGAGIYTILRERRLQGRG</sequence>
<protein>
    <submittedName>
        <fullName evidence="8">Drug/metabolite transporter (DMT)-like permease</fullName>
    </submittedName>
</protein>
<feature type="transmembrane region" description="Helical" evidence="6">
    <location>
        <begin position="263"/>
        <end position="280"/>
    </location>
</feature>
<accession>A0A3D9XI08</accession>
<dbReference type="SUPFAM" id="SSF103481">
    <property type="entry name" value="Multidrug resistance efflux transporter EmrE"/>
    <property type="match status" value="2"/>
</dbReference>
<dbReference type="Proteomes" id="UP000256941">
    <property type="component" value="Unassembled WGS sequence"/>
</dbReference>
<feature type="transmembrane region" description="Helical" evidence="6">
    <location>
        <begin position="172"/>
        <end position="190"/>
    </location>
</feature>
<comment type="similarity">
    <text evidence="2">Belongs to the drug/metabolite transporter (DMT) superfamily. 10 TMS drug/metabolite exporter (DME) (TC 2.A.7.3) family.</text>
</comment>
<evidence type="ECO:0000256" key="4">
    <source>
        <dbReference type="ARBA" id="ARBA00022989"/>
    </source>
</evidence>